<name>A0A8H6Z8I7_9AGAR</name>
<dbReference type="AlphaFoldDB" id="A0A8H6Z8I7"/>
<feature type="region of interest" description="Disordered" evidence="1">
    <location>
        <begin position="1"/>
        <end position="46"/>
    </location>
</feature>
<proteinExistence type="predicted"/>
<feature type="region of interest" description="Disordered" evidence="1">
    <location>
        <begin position="71"/>
        <end position="125"/>
    </location>
</feature>
<accession>A0A8H6Z8I7</accession>
<organism evidence="2 3">
    <name type="scientific">Mycena venus</name>
    <dbReference type="NCBI Taxonomy" id="2733690"/>
    <lineage>
        <taxon>Eukaryota</taxon>
        <taxon>Fungi</taxon>
        <taxon>Dikarya</taxon>
        <taxon>Basidiomycota</taxon>
        <taxon>Agaricomycotina</taxon>
        <taxon>Agaricomycetes</taxon>
        <taxon>Agaricomycetidae</taxon>
        <taxon>Agaricales</taxon>
        <taxon>Marasmiineae</taxon>
        <taxon>Mycenaceae</taxon>
        <taxon>Mycena</taxon>
    </lineage>
</organism>
<evidence type="ECO:0000313" key="3">
    <source>
        <dbReference type="Proteomes" id="UP000620124"/>
    </source>
</evidence>
<comment type="caution">
    <text evidence="2">The sequence shown here is derived from an EMBL/GenBank/DDBJ whole genome shotgun (WGS) entry which is preliminary data.</text>
</comment>
<protein>
    <submittedName>
        <fullName evidence="2">Uncharacterized protein</fullName>
    </submittedName>
</protein>
<reference evidence="2" key="1">
    <citation type="submission" date="2020-05" db="EMBL/GenBank/DDBJ databases">
        <title>Mycena genomes resolve the evolution of fungal bioluminescence.</title>
        <authorList>
            <person name="Tsai I.J."/>
        </authorList>
    </citation>
    <scope>NUCLEOTIDE SEQUENCE</scope>
    <source>
        <strain evidence="2">CCC161011</strain>
    </source>
</reference>
<feature type="compositionally biased region" description="Low complexity" evidence="1">
    <location>
        <begin position="12"/>
        <end position="32"/>
    </location>
</feature>
<dbReference type="EMBL" id="JACAZI010000001">
    <property type="protein sequence ID" value="KAF7372271.1"/>
    <property type="molecule type" value="Genomic_DNA"/>
</dbReference>
<evidence type="ECO:0000313" key="2">
    <source>
        <dbReference type="EMBL" id="KAF7372271.1"/>
    </source>
</evidence>
<evidence type="ECO:0000256" key="1">
    <source>
        <dbReference type="SAM" id="MobiDB-lite"/>
    </source>
</evidence>
<sequence>MTLPHPPKRTSSDTTHVSDSEVSSESSTSTPSAPHPPFSVLSNITNEPPLRWTVERRLANIERGLVDMAKKLESQRPGIRKRGHSSVPPDSSPHDPHYQTRARHARPECGRQFTRWVARRAPHSP</sequence>
<keyword evidence="3" id="KW-1185">Reference proteome</keyword>
<dbReference type="Proteomes" id="UP000620124">
    <property type="component" value="Unassembled WGS sequence"/>
</dbReference>
<gene>
    <name evidence="2" type="ORF">MVEN_00086800</name>
</gene>